<dbReference type="RefSeq" id="WP_071920761.1">
    <property type="nucleotide sequence ID" value="NZ_CP015113.1"/>
</dbReference>
<dbReference type="PANTHER" id="PTHR45138:SF9">
    <property type="entry name" value="DIGUANYLATE CYCLASE DGCM-RELATED"/>
    <property type="match status" value="1"/>
</dbReference>
<dbReference type="SMART" id="SM00267">
    <property type="entry name" value="GGDEF"/>
    <property type="match status" value="1"/>
</dbReference>
<keyword evidence="4" id="KW-0342">GTP-binding</keyword>
<comment type="pathway">
    <text evidence="2">Purine metabolism; 3',5'-cyclic di-GMP biosynthesis.</text>
</comment>
<keyword evidence="7" id="KW-0472">Membrane</keyword>
<evidence type="ECO:0000256" key="7">
    <source>
        <dbReference type="SAM" id="Phobius"/>
    </source>
</evidence>
<feature type="transmembrane region" description="Helical" evidence="7">
    <location>
        <begin position="87"/>
        <end position="108"/>
    </location>
</feature>
<dbReference type="EMBL" id="FOYJ01000002">
    <property type="protein sequence ID" value="SFR03190.1"/>
    <property type="molecule type" value="Genomic_DNA"/>
</dbReference>
<dbReference type="GO" id="GO:0043709">
    <property type="term" value="P:cell adhesion involved in single-species biofilm formation"/>
    <property type="evidence" value="ECO:0007669"/>
    <property type="project" value="TreeGrafter"/>
</dbReference>
<evidence type="ECO:0000256" key="5">
    <source>
        <dbReference type="ARBA" id="ARBA00034247"/>
    </source>
</evidence>
<evidence type="ECO:0000256" key="1">
    <source>
        <dbReference type="ARBA" id="ARBA00001946"/>
    </source>
</evidence>
<comment type="cofactor">
    <cofactor evidence="1">
        <name>Mg(2+)</name>
        <dbReference type="ChEBI" id="CHEBI:18420"/>
    </cofactor>
</comment>
<comment type="caution">
    <text evidence="9">The sequence shown here is derived from an EMBL/GenBank/DDBJ whole genome shotgun (WGS) entry which is preliminary data.</text>
</comment>
<evidence type="ECO:0000256" key="3">
    <source>
        <dbReference type="ARBA" id="ARBA00012528"/>
    </source>
</evidence>
<feature type="transmembrane region" description="Helical" evidence="7">
    <location>
        <begin position="128"/>
        <end position="150"/>
    </location>
</feature>
<sequence length="482" mass="53073">MRAFFSTPFRPLREEAPLTNAVVIFILTTLFYFLGAMMRLVEELSLFWPLNAVMAGVFARYAFLHRWHYYLISYAAMLVYDAITTNWGMASLIINFSNMVFIITMAQLIGAKRRQMLKTPEPASALKLFGYCLLAALLCGFVGAIGSVGINGHGFWSLLADWFGEQFSTGVLILPGVLTMSWPRKPLQFSLQRGMPVVAVVVSVIASVAIGGAGSLAFPLPALIWCAVRFSLPFTSLITLLTGGVEIILVSSSVIDISIGSPMEIPHMLSARLGIATMAICPVIVSVSVEAINRLMRQVSLRADFDFLTRVYSRSGLYEALNHDDKRFADKHLSVMLLDIDYFKSVNDSYGHECGDQVLASFAQQIQRVLGDRGVVARMGGEEFVVVATTLDPQEGVQLAETLRLSVANHPFQWRQQTLHLTVSIGISSGKTDAWQLTEMFNVLLAAADENLYRSKKQGRNRTTQNDVAAKPSATAPVLLDN</sequence>
<feature type="transmembrane region" description="Helical" evidence="7">
    <location>
        <begin position="269"/>
        <end position="289"/>
    </location>
</feature>
<feature type="transmembrane region" description="Helical" evidence="7">
    <location>
        <begin position="162"/>
        <end position="182"/>
    </location>
</feature>
<dbReference type="AlphaFoldDB" id="A0AAX2ENX5"/>
<protein>
    <recommendedName>
        <fullName evidence="3">diguanylate cyclase</fullName>
        <ecNumber evidence="3">2.7.7.65</ecNumber>
    </recommendedName>
</protein>
<dbReference type="NCBIfam" id="TIGR00254">
    <property type="entry name" value="GGDEF"/>
    <property type="match status" value="1"/>
</dbReference>
<feature type="transmembrane region" description="Helical" evidence="7">
    <location>
        <begin position="230"/>
        <end position="257"/>
    </location>
</feature>
<dbReference type="Proteomes" id="UP000198760">
    <property type="component" value="Unassembled WGS sequence"/>
</dbReference>
<dbReference type="KEGG" id="krd:A3780_10585"/>
<feature type="transmembrane region" description="Helical" evidence="7">
    <location>
        <begin position="16"/>
        <end position="34"/>
    </location>
</feature>
<dbReference type="InterPro" id="IPR050469">
    <property type="entry name" value="Diguanylate_Cyclase"/>
</dbReference>
<feature type="transmembrane region" description="Helical" evidence="7">
    <location>
        <begin position="194"/>
        <end position="218"/>
    </location>
</feature>
<gene>
    <name evidence="10" type="ORF">SAMN03159428_01238</name>
    <name evidence="9" type="ORF">SAMN03159514_01106</name>
</gene>
<evidence type="ECO:0000313" key="12">
    <source>
        <dbReference type="Proteomes" id="UP000199173"/>
    </source>
</evidence>
<comment type="catalytic activity">
    <reaction evidence="5">
        <text>2 GTP = 3',3'-c-di-GMP + 2 diphosphate</text>
        <dbReference type="Rhea" id="RHEA:24898"/>
        <dbReference type="ChEBI" id="CHEBI:33019"/>
        <dbReference type="ChEBI" id="CHEBI:37565"/>
        <dbReference type="ChEBI" id="CHEBI:58805"/>
        <dbReference type="EC" id="2.7.7.65"/>
    </reaction>
</comment>
<dbReference type="PROSITE" id="PS50887">
    <property type="entry name" value="GGDEF"/>
    <property type="match status" value="1"/>
</dbReference>
<dbReference type="EC" id="2.7.7.65" evidence="3"/>
<name>A0AAX2ENX5_9ENTR</name>
<dbReference type="InterPro" id="IPR000160">
    <property type="entry name" value="GGDEF_dom"/>
</dbReference>
<dbReference type="GO" id="GO:0005525">
    <property type="term" value="F:GTP binding"/>
    <property type="evidence" value="ECO:0007669"/>
    <property type="project" value="UniProtKB-KW"/>
</dbReference>
<evidence type="ECO:0000313" key="9">
    <source>
        <dbReference type="EMBL" id="SFR03190.1"/>
    </source>
</evidence>
<feature type="domain" description="GGDEF" evidence="8">
    <location>
        <begin position="331"/>
        <end position="468"/>
    </location>
</feature>
<organism evidence="9 12">
    <name type="scientific">Kosakonia radicincitans</name>
    <dbReference type="NCBI Taxonomy" id="283686"/>
    <lineage>
        <taxon>Bacteria</taxon>
        <taxon>Pseudomonadati</taxon>
        <taxon>Pseudomonadota</taxon>
        <taxon>Gammaproteobacteria</taxon>
        <taxon>Enterobacterales</taxon>
        <taxon>Enterobacteriaceae</taxon>
        <taxon>Kosakonia</taxon>
    </lineage>
</organism>
<dbReference type="InterPro" id="IPR043128">
    <property type="entry name" value="Rev_trsase/Diguanyl_cyclase"/>
</dbReference>
<keyword evidence="4" id="KW-0547">Nucleotide-binding</keyword>
<dbReference type="Gene3D" id="3.30.70.270">
    <property type="match status" value="1"/>
</dbReference>
<dbReference type="CDD" id="cd01949">
    <property type="entry name" value="GGDEF"/>
    <property type="match status" value="1"/>
</dbReference>
<evidence type="ECO:0000256" key="6">
    <source>
        <dbReference type="SAM" id="MobiDB-lite"/>
    </source>
</evidence>
<feature type="transmembrane region" description="Helical" evidence="7">
    <location>
        <begin position="46"/>
        <end position="67"/>
    </location>
</feature>
<keyword evidence="7" id="KW-0812">Transmembrane</keyword>
<dbReference type="Proteomes" id="UP000199173">
    <property type="component" value="Unassembled WGS sequence"/>
</dbReference>
<dbReference type="GO" id="GO:0005886">
    <property type="term" value="C:plasma membrane"/>
    <property type="evidence" value="ECO:0007669"/>
    <property type="project" value="TreeGrafter"/>
</dbReference>
<dbReference type="SUPFAM" id="SSF55073">
    <property type="entry name" value="Nucleotide cyclase"/>
    <property type="match status" value="1"/>
</dbReference>
<evidence type="ECO:0000256" key="2">
    <source>
        <dbReference type="ARBA" id="ARBA00004665"/>
    </source>
</evidence>
<proteinExistence type="predicted"/>
<dbReference type="EMBL" id="FPAV01000002">
    <property type="protein sequence ID" value="SFT59034.1"/>
    <property type="molecule type" value="Genomic_DNA"/>
</dbReference>
<evidence type="ECO:0000313" key="10">
    <source>
        <dbReference type="EMBL" id="SFT59034.1"/>
    </source>
</evidence>
<keyword evidence="11" id="KW-1185">Reference proteome</keyword>
<keyword evidence="7" id="KW-1133">Transmembrane helix</keyword>
<accession>A0AAX2ENX5</accession>
<dbReference type="InterPro" id="IPR029787">
    <property type="entry name" value="Nucleotide_cyclase"/>
</dbReference>
<dbReference type="Pfam" id="PF00990">
    <property type="entry name" value="GGDEF"/>
    <property type="match status" value="1"/>
</dbReference>
<dbReference type="FunFam" id="3.30.70.270:FF:000001">
    <property type="entry name" value="Diguanylate cyclase domain protein"/>
    <property type="match status" value="1"/>
</dbReference>
<evidence type="ECO:0000313" key="11">
    <source>
        <dbReference type="Proteomes" id="UP000198760"/>
    </source>
</evidence>
<evidence type="ECO:0000256" key="4">
    <source>
        <dbReference type="ARBA" id="ARBA00023134"/>
    </source>
</evidence>
<dbReference type="GeneID" id="66392715"/>
<feature type="region of interest" description="Disordered" evidence="6">
    <location>
        <begin position="456"/>
        <end position="482"/>
    </location>
</feature>
<dbReference type="GO" id="GO:1902201">
    <property type="term" value="P:negative regulation of bacterial-type flagellum-dependent cell motility"/>
    <property type="evidence" value="ECO:0007669"/>
    <property type="project" value="TreeGrafter"/>
</dbReference>
<dbReference type="GO" id="GO:0052621">
    <property type="term" value="F:diguanylate cyclase activity"/>
    <property type="evidence" value="ECO:0007669"/>
    <property type="project" value="UniProtKB-EC"/>
</dbReference>
<dbReference type="PANTHER" id="PTHR45138">
    <property type="entry name" value="REGULATORY COMPONENTS OF SENSORY TRANSDUCTION SYSTEM"/>
    <property type="match status" value="1"/>
</dbReference>
<evidence type="ECO:0000259" key="8">
    <source>
        <dbReference type="PROSITE" id="PS50887"/>
    </source>
</evidence>
<reference evidence="11 12" key="1">
    <citation type="submission" date="2016-10" db="EMBL/GenBank/DDBJ databases">
        <authorList>
            <person name="Varghese N."/>
            <person name="Submissions S."/>
        </authorList>
    </citation>
    <scope>NUCLEOTIDE SEQUENCE [LARGE SCALE GENOMIC DNA]</scope>
    <source>
        <strain evidence="10 11">NFIX06</strain>
        <strain evidence="9 12">NFIX08</strain>
    </source>
</reference>